<sequence length="92" mass="10081">MKLHVSTPAVKSRVGPFSDVNASSSCGCSSTRMRLSISVASRDMDESSMFRGWEIVSSICNTESTCQDLEKMLLSPTMTYFQGPRDSICDVC</sequence>
<dbReference type="InParanoid" id="A0A0E0S0U1"/>
<accession>A0A0E0S0U1</accession>
<proteinExistence type="predicted"/>
<protein>
    <submittedName>
        <fullName evidence="1">Chromosome 2, complete genome</fullName>
    </submittedName>
</protein>
<keyword evidence="3" id="KW-1185">Reference proteome</keyword>
<gene>
    <name evidence="1" type="ORF">FGRAMPH1_01T10627</name>
</gene>
<reference evidence="2 3" key="1">
    <citation type="journal article" date="2007" name="Science">
        <title>The Fusarium graminearum genome reveals a link between localized polymorphism and pathogen specialization.</title>
        <authorList>
            <person name="Cuomo C.A."/>
            <person name="Gueldener U."/>
            <person name="Xu J.-R."/>
            <person name="Trail F."/>
            <person name="Turgeon B.G."/>
            <person name="Di Pietro A."/>
            <person name="Walton J.D."/>
            <person name="Ma L.-J."/>
            <person name="Baker S.E."/>
            <person name="Rep M."/>
            <person name="Adam G."/>
            <person name="Antoniw J."/>
            <person name="Baldwin T."/>
            <person name="Calvo S.E."/>
            <person name="Chang Y.-L."/>
            <person name="DeCaprio D."/>
            <person name="Gale L.R."/>
            <person name="Gnerre S."/>
            <person name="Goswami R.S."/>
            <person name="Hammond-Kosack K."/>
            <person name="Harris L.J."/>
            <person name="Hilburn K."/>
            <person name="Kennell J.C."/>
            <person name="Kroken S."/>
            <person name="Magnuson J.K."/>
            <person name="Mannhaupt G."/>
            <person name="Mauceli E.W."/>
            <person name="Mewes H.-W."/>
            <person name="Mitterbauer R."/>
            <person name="Muehlbauer G."/>
            <person name="Muensterkoetter M."/>
            <person name="Nelson D."/>
            <person name="O'Donnell K."/>
            <person name="Ouellet T."/>
            <person name="Qi W."/>
            <person name="Quesneville H."/>
            <person name="Roncero M.I.G."/>
            <person name="Seong K.-Y."/>
            <person name="Tetko I.V."/>
            <person name="Urban M."/>
            <person name="Waalwijk C."/>
            <person name="Ward T.J."/>
            <person name="Yao J."/>
            <person name="Birren B.W."/>
            <person name="Kistler H.C."/>
        </authorList>
    </citation>
    <scope>NUCLEOTIDE SEQUENCE [LARGE SCALE GENOMIC DNA]</scope>
    <source>
        <strain evidence="3">ATCC MYA-4620 / CBS 123657 / FGSC 9075 / NRRL 31084 / PH-1</strain>
        <strain evidence="2">PH-1 / ATCC MYA-4620 / FGSC 9075 / NRRL 31084</strain>
    </source>
</reference>
<evidence type="ECO:0000313" key="2">
    <source>
        <dbReference type="EnsemblFungi" id="CEF77116"/>
    </source>
</evidence>
<evidence type="ECO:0000313" key="3">
    <source>
        <dbReference type="Proteomes" id="UP000070720"/>
    </source>
</evidence>
<reference key="3">
    <citation type="submission" date="2014-02" db="EMBL/GenBank/DDBJ databases">
        <title>A revised Fusarium graminearum genomic reference sequence using whole shotgun re-sequencing.</title>
        <authorList>
            <person name="King R."/>
            <person name="Urban M."/>
            <person name="Hassani-Pak K."/>
            <person name="Hammond-Kosack K."/>
        </authorList>
    </citation>
    <scope>NUCLEOTIDE SEQUENCE</scope>
    <source>
        <strain>PH-1</strain>
    </source>
</reference>
<dbReference type="Proteomes" id="UP000070720">
    <property type="component" value="Chromosome 2"/>
</dbReference>
<name>A0A0E0S0U1_GIBZE</name>
<organism evidence="2">
    <name type="scientific">Gibberella zeae (strain ATCC MYA-4620 / CBS 123657 / FGSC 9075 / NRRL 31084 / PH-1)</name>
    <name type="common">Wheat head blight fungus</name>
    <name type="synonym">Fusarium graminearum</name>
    <dbReference type="NCBI Taxonomy" id="229533"/>
    <lineage>
        <taxon>Eukaryota</taxon>
        <taxon>Fungi</taxon>
        <taxon>Dikarya</taxon>
        <taxon>Ascomycota</taxon>
        <taxon>Pezizomycotina</taxon>
        <taxon>Sordariomycetes</taxon>
        <taxon>Hypocreomycetidae</taxon>
        <taxon>Hypocreales</taxon>
        <taxon>Nectriaceae</taxon>
        <taxon>Fusarium</taxon>
    </lineage>
</organism>
<reference evidence="1 3" key="4">
    <citation type="journal article" date="2015" name="BMC Genomics">
        <title>The completed genome sequence of the pathogenic ascomycete fungus Fusarium graminearum.</title>
        <authorList>
            <person name="King R."/>
            <person name="Urban M."/>
            <person name="Hammond-Kosack M.C."/>
            <person name="Hassani-Pak K."/>
            <person name="Hammond-Kosack K.E."/>
        </authorList>
    </citation>
    <scope>NUCLEOTIDE SEQUENCE [LARGE SCALE GENOMIC DNA]</scope>
    <source>
        <strain evidence="3">ATCC MYA-4620 / CBS 123657 / FGSC 9075 / NRRL 31084 / PH-1</strain>
        <strain evidence="1">PH-1</strain>
    </source>
</reference>
<reference evidence="2 3" key="2">
    <citation type="journal article" date="2010" name="Nature">
        <title>Comparative genomics reveals mobile pathogenicity chromosomes in Fusarium.</title>
        <authorList>
            <person name="Ma L.J."/>
            <person name="van der Does H.C."/>
            <person name="Borkovich K.A."/>
            <person name="Coleman J.J."/>
            <person name="Daboussi M.J."/>
            <person name="Di Pietro A."/>
            <person name="Dufresne M."/>
            <person name="Freitag M."/>
            <person name="Grabherr M."/>
            <person name="Henrissat B."/>
            <person name="Houterman P.M."/>
            <person name="Kang S."/>
            <person name="Shim W.B."/>
            <person name="Woloshuk C."/>
            <person name="Xie X."/>
            <person name="Xu J.R."/>
            <person name="Antoniw J."/>
            <person name="Baker S.E."/>
            <person name="Bluhm B.H."/>
            <person name="Breakspear A."/>
            <person name="Brown D.W."/>
            <person name="Butchko R.A."/>
            <person name="Chapman S."/>
            <person name="Coulson R."/>
            <person name="Coutinho P.M."/>
            <person name="Danchin E.G."/>
            <person name="Diener A."/>
            <person name="Gale L.R."/>
            <person name="Gardiner D.M."/>
            <person name="Goff S."/>
            <person name="Hammond-Kosack K.E."/>
            <person name="Hilburn K."/>
            <person name="Hua-Van A."/>
            <person name="Jonkers W."/>
            <person name="Kazan K."/>
            <person name="Kodira C.D."/>
            <person name="Koehrsen M."/>
            <person name="Kumar L."/>
            <person name="Lee Y.H."/>
            <person name="Li L."/>
            <person name="Manners J.M."/>
            <person name="Miranda-Saavedra D."/>
            <person name="Mukherjee M."/>
            <person name="Park G."/>
            <person name="Park J."/>
            <person name="Park S.Y."/>
            <person name="Proctor R.H."/>
            <person name="Regev A."/>
            <person name="Ruiz-Roldan M.C."/>
            <person name="Sain D."/>
            <person name="Sakthikumar S."/>
            <person name="Sykes S."/>
            <person name="Schwartz D.C."/>
            <person name="Turgeon B.G."/>
            <person name="Wapinski I."/>
            <person name="Yoder O."/>
            <person name="Young S."/>
            <person name="Zeng Q."/>
            <person name="Zhou S."/>
            <person name="Galagan J."/>
            <person name="Cuomo C.A."/>
            <person name="Kistler H.C."/>
            <person name="Rep M."/>
        </authorList>
    </citation>
    <scope>GENOME REANNOTATION</scope>
    <source>
        <strain evidence="3">ATCC MYA-4620 / CBS 123657 / FGSC 9075 / NRRL 31084 / PH-1</strain>
        <strain evidence="2">PH-1 / ATCC MYA-4620 / FGSC 9075 / NRRL 31084</strain>
    </source>
</reference>
<dbReference type="AlphaFoldDB" id="A0A0E0S0U1"/>
<dbReference type="EMBL" id="HG970333">
    <property type="protein sequence ID" value="CEF77116.1"/>
    <property type="molecule type" value="Genomic_DNA"/>
</dbReference>
<dbReference type="EnsemblFungi" id="CEF77116">
    <property type="protein sequence ID" value="CEF77116"/>
    <property type="gene ID" value="FGRRES_15509"/>
</dbReference>
<evidence type="ECO:0000313" key="1">
    <source>
        <dbReference type="EMBL" id="CEF77116.1"/>
    </source>
</evidence>
<dbReference type="VEuPathDB" id="FungiDB:FGRAMPH1_01G10627"/>
<reference evidence="2" key="5">
    <citation type="submission" date="2017-01" db="UniProtKB">
        <authorList>
            <consortium name="EnsemblFungi"/>
        </authorList>
    </citation>
    <scope>IDENTIFICATION</scope>
    <source>
        <strain evidence="2">PH-1 / ATCC MYA-4620 / FGSC 9075 / NRRL 31084</strain>
    </source>
</reference>